<dbReference type="FunFam" id="3.30.2160.10:FF:000008">
    <property type="entry name" value="Apoptosis-resistant E3 ubiquitin protein ligase 1"/>
    <property type="match status" value="1"/>
</dbReference>
<evidence type="ECO:0000313" key="11">
    <source>
        <dbReference type="Proteomes" id="UP000005408"/>
    </source>
</evidence>
<keyword evidence="8" id="KW-0472">Membrane</keyword>
<comment type="pathway">
    <text evidence="2">Protein modification; protein ubiquitination.</text>
</comment>
<dbReference type="EC" id="2.3.2.26" evidence="3"/>
<dbReference type="GO" id="GO:0000209">
    <property type="term" value="P:protein polyubiquitination"/>
    <property type="evidence" value="ECO:0007669"/>
    <property type="project" value="TreeGrafter"/>
</dbReference>
<dbReference type="InterPro" id="IPR058738">
    <property type="entry name" value="PH-like_AREL1"/>
</dbReference>
<dbReference type="SMART" id="SM00119">
    <property type="entry name" value="HECTc"/>
    <property type="match status" value="1"/>
</dbReference>
<dbReference type="Gene3D" id="3.30.2160.10">
    <property type="entry name" value="Hect, E3 ligase catalytic domain"/>
    <property type="match status" value="1"/>
</dbReference>
<keyword evidence="8" id="KW-0812">Transmembrane</keyword>
<dbReference type="InterPro" id="IPR014756">
    <property type="entry name" value="Ig_E-set"/>
</dbReference>
<dbReference type="AlphaFoldDB" id="A0A8W8HYT2"/>
<dbReference type="OrthoDB" id="6057829at2759"/>
<dbReference type="FunFam" id="3.30.2410.10:FF:000013">
    <property type="entry name" value="Apoptosis-resistant E3 ubiquitin protein ligase 1"/>
    <property type="match status" value="1"/>
</dbReference>
<keyword evidence="11" id="KW-1185">Reference proteome</keyword>
<reference evidence="10" key="1">
    <citation type="submission" date="2022-08" db="UniProtKB">
        <authorList>
            <consortium name="EnsemblMetazoa"/>
        </authorList>
    </citation>
    <scope>IDENTIFICATION</scope>
    <source>
        <strain evidence="10">05x7-T-G4-1.051#20</strain>
    </source>
</reference>
<evidence type="ECO:0000256" key="4">
    <source>
        <dbReference type="ARBA" id="ARBA00022679"/>
    </source>
</evidence>
<dbReference type="CDD" id="cd00078">
    <property type="entry name" value="HECTc"/>
    <property type="match status" value="1"/>
</dbReference>
<dbReference type="InterPro" id="IPR013783">
    <property type="entry name" value="Ig-like_fold"/>
</dbReference>
<evidence type="ECO:0000256" key="6">
    <source>
        <dbReference type="PROSITE-ProRule" id="PRU00087"/>
    </source>
</evidence>
<evidence type="ECO:0000259" key="9">
    <source>
        <dbReference type="PROSITE" id="PS50237"/>
    </source>
</evidence>
<evidence type="ECO:0000256" key="2">
    <source>
        <dbReference type="ARBA" id="ARBA00004906"/>
    </source>
</evidence>
<keyword evidence="5 7" id="KW-0833">Ubl conjugation pathway</keyword>
<protein>
    <recommendedName>
        <fullName evidence="3">HECT-type E3 ubiquitin transferase</fullName>
        <ecNumber evidence="3">2.3.2.26</ecNumber>
    </recommendedName>
</protein>
<dbReference type="OMA" id="GHLCKDA"/>
<dbReference type="InterPro" id="IPR017868">
    <property type="entry name" value="Filamin/ABP280_repeat-like"/>
</dbReference>
<dbReference type="PANTHER" id="PTHR11254">
    <property type="entry name" value="HECT DOMAIN UBIQUITIN-PROTEIN LIGASE"/>
    <property type="match status" value="1"/>
</dbReference>
<dbReference type="GO" id="GO:0005829">
    <property type="term" value="C:cytosol"/>
    <property type="evidence" value="ECO:0007669"/>
    <property type="project" value="TreeGrafter"/>
</dbReference>
<dbReference type="SUPFAM" id="SSF81296">
    <property type="entry name" value="E set domains"/>
    <property type="match status" value="1"/>
</dbReference>
<accession>A0A8W8HYT2</accession>
<dbReference type="GO" id="GO:0043066">
    <property type="term" value="P:negative regulation of apoptotic process"/>
    <property type="evidence" value="ECO:0007669"/>
    <property type="project" value="TreeGrafter"/>
</dbReference>
<dbReference type="PROSITE" id="PS50194">
    <property type="entry name" value="FILAMIN_REPEAT"/>
    <property type="match status" value="1"/>
</dbReference>
<dbReference type="Pfam" id="PF00632">
    <property type="entry name" value="HECT"/>
    <property type="match status" value="1"/>
</dbReference>
<feature type="active site" description="Glycyl thioester intermediate" evidence="7">
    <location>
        <position position="947"/>
    </location>
</feature>
<feature type="transmembrane region" description="Helical" evidence="8">
    <location>
        <begin position="189"/>
        <end position="216"/>
    </location>
</feature>
<evidence type="ECO:0000256" key="3">
    <source>
        <dbReference type="ARBA" id="ARBA00012485"/>
    </source>
</evidence>
<evidence type="ECO:0000313" key="10">
    <source>
        <dbReference type="EnsemblMetazoa" id="G11612.1:cds"/>
    </source>
</evidence>
<feature type="transmembrane region" description="Helical" evidence="8">
    <location>
        <begin position="12"/>
        <end position="31"/>
    </location>
</feature>
<dbReference type="GO" id="GO:0061630">
    <property type="term" value="F:ubiquitin protein ligase activity"/>
    <property type="evidence" value="ECO:0007669"/>
    <property type="project" value="UniProtKB-EC"/>
</dbReference>
<evidence type="ECO:0000256" key="8">
    <source>
        <dbReference type="SAM" id="Phobius"/>
    </source>
</evidence>
<keyword evidence="8" id="KW-1133">Transmembrane helix</keyword>
<name>A0A8W8HYT2_MAGGI</name>
<dbReference type="InterPro" id="IPR035983">
    <property type="entry name" value="Hect_E3_ubiquitin_ligase"/>
</dbReference>
<evidence type="ECO:0000256" key="5">
    <source>
        <dbReference type="ARBA" id="ARBA00022786"/>
    </source>
</evidence>
<feature type="repeat" description="Filamin" evidence="6">
    <location>
        <begin position="273"/>
        <end position="362"/>
    </location>
</feature>
<dbReference type="Gene3D" id="3.90.1750.10">
    <property type="entry name" value="Hect, E3 ligase catalytic domains"/>
    <property type="match status" value="1"/>
</dbReference>
<organism evidence="10 11">
    <name type="scientific">Magallana gigas</name>
    <name type="common">Pacific oyster</name>
    <name type="synonym">Crassostrea gigas</name>
    <dbReference type="NCBI Taxonomy" id="29159"/>
    <lineage>
        <taxon>Eukaryota</taxon>
        <taxon>Metazoa</taxon>
        <taxon>Spiralia</taxon>
        <taxon>Lophotrochozoa</taxon>
        <taxon>Mollusca</taxon>
        <taxon>Bivalvia</taxon>
        <taxon>Autobranchia</taxon>
        <taxon>Pteriomorphia</taxon>
        <taxon>Ostreida</taxon>
        <taxon>Ostreoidea</taxon>
        <taxon>Ostreidae</taxon>
        <taxon>Magallana</taxon>
    </lineage>
</organism>
<dbReference type="Gene3D" id="2.60.40.10">
    <property type="entry name" value="Immunoglobulins"/>
    <property type="match status" value="1"/>
</dbReference>
<evidence type="ECO:0000256" key="1">
    <source>
        <dbReference type="ARBA" id="ARBA00000885"/>
    </source>
</evidence>
<comment type="catalytic activity">
    <reaction evidence="1">
        <text>S-ubiquitinyl-[E2 ubiquitin-conjugating enzyme]-L-cysteine + [acceptor protein]-L-lysine = [E2 ubiquitin-conjugating enzyme]-L-cysteine + N(6)-ubiquitinyl-[acceptor protein]-L-lysine.</text>
        <dbReference type="EC" id="2.3.2.26"/>
    </reaction>
</comment>
<evidence type="ECO:0000256" key="7">
    <source>
        <dbReference type="PROSITE-ProRule" id="PRU00104"/>
    </source>
</evidence>
<dbReference type="PROSITE" id="PS50237">
    <property type="entry name" value="HECT"/>
    <property type="match status" value="1"/>
</dbReference>
<dbReference type="GO" id="GO:0006511">
    <property type="term" value="P:ubiquitin-dependent protein catabolic process"/>
    <property type="evidence" value="ECO:0007669"/>
    <property type="project" value="TreeGrafter"/>
</dbReference>
<dbReference type="SUPFAM" id="SSF56204">
    <property type="entry name" value="Hect, E3 ligase catalytic domain"/>
    <property type="match status" value="1"/>
</dbReference>
<dbReference type="Pfam" id="PF25916">
    <property type="entry name" value="AREL1_PH-like"/>
    <property type="match status" value="1"/>
</dbReference>
<dbReference type="Gene3D" id="3.30.2410.10">
    <property type="entry name" value="Hect, E3 ligase catalytic domain"/>
    <property type="match status" value="1"/>
</dbReference>
<dbReference type="Proteomes" id="UP000005408">
    <property type="component" value="Unassembled WGS sequence"/>
</dbReference>
<dbReference type="EnsemblMetazoa" id="G11612.1">
    <property type="protein sequence ID" value="G11612.1:cds"/>
    <property type="gene ID" value="G11612"/>
</dbReference>
<dbReference type="InterPro" id="IPR050409">
    <property type="entry name" value="E3_ubiq-protein_ligase"/>
</dbReference>
<sequence>MATTERHKYTAAYLRILTVCLLIFFATFIFGRDHSTEIPVDVKTTKDTPLTVERWLQQQNQRKLKDTFAKAGILEKELISLSIKDIETIKEVPDIVKKDLKASITDAKDTERFVIWLTAQRLPLNLIQRLTQEGINDFSKLSQLRNAEIAELCTSCSIEDFQQLKHLVKSAQSLTADSLDTSGWSGWSWFLFVIKLVLTLGLGIAILCVVIVMDCIRNIALDLRHIRIPGASGTVTSVPASGDGKNWLWKLLFNNSALSLASQFCVVKWHWEEPQVVGNTMSFTVKLYRKNGKPYVTTSTNSVNVVIQLKNEQVACTKQIDAEDADQNAIKTSFTVHKSGSYKISIMVSGRHVKGSPFTKTFEPGPIDAGKSGFTNYCSTIVCSAGTPYPLTIETQDSFGNPAVYKADQNSYFKIKVIETENSTRYFPATQMIYNPDKKHLTMHIKMEQEGHYQATVSYGDAKLKNGEFSILVINDDDMTHVNKNLSKKQRNIWYEARLLSGNGDNGEKAKKVYVYISPKQLTLKEYYLKVIGKKLFTWRVCPGTKFYFNGYNSRYDAPVMTIYDCSQPHVTLAAKDRNIIAATFTSFMQRNIGGSETFQDKQTYFCQEVRKFQKSSTTILKIDRSQLLYSSYRATKSFDSSDWFKSFQICFTGEQGLDWGGLRREWFELLCTELFDPANSDFFHRFTSDTQGLVHPNGKRDVMSKLRYFEFAGKIVGKCLFDSAKGSGYRQLVKAKFSRSFLAQLIGLQVNYKYFEMDDPELYKTKVKYIIENDIEEMDLTFSEEEYSPEGHLVKVVDLVPNGSKMPVTNDNKLHYLNCLAQYRLVSSCREEVEAFLKGLNLLIPDNLLSIFDENELELLMCGTGKYSVSDFKAHAVIDGTSYSFFKVLDWFWTVVDSFTEEQMARLLQFTTGCSQLPAGGFADLNPKFQISFSPTYNTLPTAHTCFNQLCLPDYDSVESLHRSILIAINEGFQGFGLV</sequence>
<keyword evidence="4" id="KW-0808">Transferase</keyword>
<dbReference type="InterPro" id="IPR000569">
    <property type="entry name" value="HECT_dom"/>
</dbReference>
<dbReference type="PANTHER" id="PTHR11254:SF340">
    <property type="entry name" value="APOPTOSIS-RESISTANT E3 UBIQUITIN PROTEIN LIGASE 1"/>
    <property type="match status" value="1"/>
</dbReference>
<proteinExistence type="predicted"/>
<dbReference type="Pfam" id="PF00630">
    <property type="entry name" value="Filamin"/>
    <property type="match status" value="1"/>
</dbReference>
<feature type="domain" description="HECT" evidence="9">
    <location>
        <begin position="640"/>
        <end position="980"/>
    </location>
</feature>